<dbReference type="PANTHER" id="PTHR24203">
    <property type="entry name" value="ANKYRIN REPEAT FAMILY PROTEIN"/>
    <property type="match status" value="1"/>
</dbReference>
<dbReference type="EMBL" id="JACEEZ010025865">
    <property type="protein sequence ID" value="KAG0696646.1"/>
    <property type="molecule type" value="Genomic_DNA"/>
</dbReference>
<sequence length="205" mass="22985">MLTVVESQLHRQYMVSLDSLGRVTIRNRRFLRPIPATNLPRYATHDKTPVRVGVGGNTAIHAAAQKGHVQCVFSLIECTPTTTANYEGATPVHSASFGGHVEVIEMLESNNWPTKIQDVHGRTALHWAAWNGKVEAVAHLVNKSNLDPLKKCKSGFTPLEYAVMFGKHETERWLMKDNVQDLRDNEQVLHLMIRHGGRGKGNLRH</sequence>
<feature type="repeat" description="ANK" evidence="3">
    <location>
        <begin position="120"/>
        <end position="144"/>
    </location>
</feature>
<dbReference type="SMART" id="SM00248">
    <property type="entry name" value="ANK"/>
    <property type="match status" value="4"/>
</dbReference>
<keyword evidence="2 3" id="KW-0040">ANK repeat</keyword>
<feature type="repeat" description="ANK" evidence="3">
    <location>
        <begin position="87"/>
        <end position="119"/>
    </location>
</feature>
<dbReference type="PANTHER" id="PTHR24203:SF45">
    <property type="entry name" value="ANKYRIN REPEAT DOMAIN 6"/>
    <property type="match status" value="1"/>
</dbReference>
<evidence type="ECO:0000256" key="3">
    <source>
        <dbReference type="PROSITE-ProRule" id="PRU00023"/>
    </source>
</evidence>
<evidence type="ECO:0000256" key="2">
    <source>
        <dbReference type="ARBA" id="ARBA00023043"/>
    </source>
</evidence>
<name>A0A8J8WD14_CHIOP</name>
<dbReference type="InterPro" id="IPR002110">
    <property type="entry name" value="Ankyrin_rpt"/>
</dbReference>
<keyword evidence="1" id="KW-0677">Repeat</keyword>
<organism evidence="4 5">
    <name type="scientific">Chionoecetes opilio</name>
    <name type="common">Atlantic snow crab</name>
    <name type="synonym">Cancer opilio</name>
    <dbReference type="NCBI Taxonomy" id="41210"/>
    <lineage>
        <taxon>Eukaryota</taxon>
        <taxon>Metazoa</taxon>
        <taxon>Ecdysozoa</taxon>
        <taxon>Arthropoda</taxon>
        <taxon>Crustacea</taxon>
        <taxon>Multicrustacea</taxon>
        <taxon>Malacostraca</taxon>
        <taxon>Eumalacostraca</taxon>
        <taxon>Eucarida</taxon>
        <taxon>Decapoda</taxon>
        <taxon>Pleocyemata</taxon>
        <taxon>Brachyura</taxon>
        <taxon>Eubrachyura</taxon>
        <taxon>Majoidea</taxon>
        <taxon>Majidae</taxon>
        <taxon>Chionoecetes</taxon>
    </lineage>
</organism>
<dbReference type="SUPFAM" id="SSF48403">
    <property type="entry name" value="Ankyrin repeat"/>
    <property type="match status" value="1"/>
</dbReference>
<proteinExistence type="predicted"/>
<dbReference type="Pfam" id="PF12796">
    <property type="entry name" value="Ank_2"/>
    <property type="match status" value="2"/>
</dbReference>
<dbReference type="Proteomes" id="UP000770661">
    <property type="component" value="Unassembled WGS sequence"/>
</dbReference>
<accession>A0A8J8WD14</accession>
<dbReference type="Gene3D" id="1.25.40.20">
    <property type="entry name" value="Ankyrin repeat-containing domain"/>
    <property type="match status" value="1"/>
</dbReference>
<dbReference type="PROSITE" id="PS50088">
    <property type="entry name" value="ANK_REPEAT"/>
    <property type="match status" value="2"/>
</dbReference>
<evidence type="ECO:0000313" key="5">
    <source>
        <dbReference type="Proteomes" id="UP000770661"/>
    </source>
</evidence>
<evidence type="ECO:0000256" key="1">
    <source>
        <dbReference type="ARBA" id="ARBA00022737"/>
    </source>
</evidence>
<reference evidence="4" key="1">
    <citation type="submission" date="2020-07" db="EMBL/GenBank/DDBJ databases">
        <title>The High-quality genome of the commercially important snow crab, Chionoecetes opilio.</title>
        <authorList>
            <person name="Jeong J.-H."/>
            <person name="Ryu S."/>
        </authorList>
    </citation>
    <scope>NUCLEOTIDE SEQUENCE</scope>
    <source>
        <strain evidence="4">MADBK_172401_WGS</strain>
        <tissue evidence="4">Digestive gland</tissue>
    </source>
</reference>
<gene>
    <name evidence="4" type="ORF">GWK47_026477</name>
</gene>
<evidence type="ECO:0000313" key="4">
    <source>
        <dbReference type="EMBL" id="KAG0696646.1"/>
    </source>
</evidence>
<dbReference type="OrthoDB" id="6379249at2759"/>
<keyword evidence="5" id="KW-1185">Reference proteome</keyword>
<comment type="caution">
    <text evidence="4">The sequence shown here is derived from an EMBL/GenBank/DDBJ whole genome shotgun (WGS) entry which is preliminary data.</text>
</comment>
<dbReference type="PROSITE" id="PS50297">
    <property type="entry name" value="ANK_REP_REGION"/>
    <property type="match status" value="2"/>
</dbReference>
<dbReference type="InterPro" id="IPR036770">
    <property type="entry name" value="Ankyrin_rpt-contain_sf"/>
</dbReference>
<protein>
    <submittedName>
        <fullName evidence="4">Inversin-A</fullName>
    </submittedName>
</protein>
<dbReference type="AlphaFoldDB" id="A0A8J8WD14"/>